<accession>A0A0N5D0Y2</accession>
<feature type="region of interest" description="Disordered" evidence="8">
    <location>
        <begin position="1"/>
        <end position="37"/>
    </location>
</feature>
<keyword evidence="11" id="KW-1185">Reference proteome</keyword>
<comment type="catalytic activity">
    <reaction evidence="7">
        <text>L-tyrosyl-[protein] + ATP = O-phospho-L-tyrosyl-[protein] + ADP + H(+)</text>
        <dbReference type="Rhea" id="RHEA:10596"/>
        <dbReference type="Rhea" id="RHEA-COMP:10136"/>
        <dbReference type="Rhea" id="RHEA-COMP:20101"/>
        <dbReference type="ChEBI" id="CHEBI:15378"/>
        <dbReference type="ChEBI" id="CHEBI:30616"/>
        <dbReference type="ChEBI" id="CHEBI:46858"/>
        <dbReference type="ChEBI" id="CHEBI:61978"/>
        <dbReference type="ChEBI" id="CHEBI:456216"/>
        <dbReference type="EC" id="2.7.10.2"/>
    </reaction>
</comment>
<dbReference type="InterPro" id="IPR017441">
    <property type="entry name" value="Protein_kinase_ATP_BS"/>
</dbReference>
<dbReference type="AlphaFoldDB" id="A0A0N5D0Y2"/>
<dbReference type="Gene3D" id="3.30.505.10">
    <property type="entry name" value="SH2 domain"/>
    <property type="match status" value="1"/>
</dbReference>
<evidence type="ECO:0000256" key="2">
    <source>
        <dbReference type="ARBA" id="ARBA00022741"/>
    </source>
</evidence>
<gene>
    <name evidence="10" type="ORF">TCLT_LOCUS6469</name>
</gene>
<dbReference type="Pfam" id="PF07714">
    <property type="entry name" value="PK_Tyr_Ser-Thr"/>
    <property type="match status" value="1"/>
</dbReference>
<feature type="compositionally biased region" description="Polar residues" evidence="8">
    <location>
        <begin position="19"/>
        <end position="30"/>
    </location>
</feature>
<dbReference type="InterPro" id="IPR035849">
    <property type="entry name" value="Fes/Fps/Fer_SH2"/>
</dbReference>
<dbReference type="EMBL" id="UYYF01004418">
    <property type="protein sequence ID" value="VDN03824.1"/>
    <property type="molecule type" value="Genomic_DNA"/>
</dbReference>
<dbReference type="CDD" id="cd10361">
    <property type="entry name" value="SH2_Fps_family"/>
    <property type="match status" value="1"/>
</dbReference>
<reference evidence="10 11" key="2">
    <citation type="submission" date="2018-11" db="EMBL/GenBank/DDBJ databases">
        <authorList>
            <consortium name="Pathogen Informatics"/>
        </authorList>
    </citation>
    <scope>NUCLEOTIDE SEQUENCE [LARGE SCALE GENOMIC DNA]</scope>
</reference>
<dbReference type="PROSITE" id="PS50001">
    <property type="entry name" value="SH2"/>
    <property type="match status" value="1"/>
</dbReference>
<dbReference type="PANTHER" id="PTHR24418">
    <property type="entry name" value="TYROSINE-PROTEIN KINASE"/>
    <property type="match status" value="1"/>
</dbReference>
<protein>
    <recommendedName>
        <fullName evidence="7">Tyrosine-protein kinase</fullName>
        <ecNumber evidence="7">2.7.10.2</ecNumber>
    </recommendedName>
</protein>
<keyword evidence="1 7" id="KW-0808">Transferase</keyword>
<dbReference type="InterPro" id="IPR001245">
    <property type="entry name" value="Ser-Thr/Tyr_kinase_cat_dom"/>
</dbReference>
<feature type="compositionally biased region" description="Basic and acidic residues" evidence="8">
    <location>
        <begin position="9"/>
        <end position="18"/>
    </location>
</feature>
<evidence type="ECO:0000313" key="11">
    <source>
        <dbReference type="Proteomes" id="UP000276776"/>
    </source>
</evidence>
<name>A0A0N5D0Y2_THECL</name>
<dbReference type="PROSITE" id="PS00107">
    <property type="entry name" value="PROTEIN_KINASE_ATP"/>
    <property type="match status" value="1"/>
</dbReference>
<dbReference type="Gene3D" id="3.30.200.20">
    <property type="entry name" value="Phosphorylase Kinase, domain 1"/>
    <property type="match status" value="1"/>
</dbReference>
<dbReference type="OMA" id="VIFAYHI"/>
<dbReference type="STRING" id="103827.A0A0N5D0Y2"/>
<dbReference type="EC" id="2.7.10.2" evidence="7"/>
<evidence type="ECO:0000256" key="8">
    <source>
        <dbReference type="SAM" id="MobiDB-lite"/>
    </source>
</evidence>
<evidence type="ECO:0000256" key="6">
    <source>
        <dbReference type="PROSITE-ProRule" id="PRU10141"/>
    </source>
</evidence>
<dbReference type="WBParaSite" id="TCLT_0000648001-mRNA-1">
    <property type="protein sequence ID" value="TCLT_0000648001-mRNA-1"/>
    <property type="gene ID" value="TCLT_0000648001"/>
</dbReference>
<keyword evidence="3 7" id="KW-0418">Kinase</keyword>
<dbReference type="OrthoDB" id="546826at2759"/>
<organism evidence="12">
    <name type="scientific">Thelazia callipaeda</name>
    <name type="common">Oriental eyeworm</name>
    <name type="synonym">Parasitic nematode</name>
    <dbReference type="NCBI Taxonomy" id="103827"/>
    <lineage>
        <taxon>Eukaryota</taxon>
        <taxon>Metazoa</taxon>
        <taxon>Ecdysozoa</taxon>
        <taxon>Nematoda</taxon>
        <taxon>Chromadorea</taxon>
        <taxon>Rhabditida</taxon>
        <taxon>Spirurina</taxon>
        <taxon>Spiruromorpha</taxon>
        <taxon>Thelazioidea</taxon>
        <taxon>Thelaziidae</taxon>
        <taxon>Thelazia</taxon>
    </lineage>
</organism>
<dbReference type="SMART" id="SM00252">
    <property type="entry name" value="SH2"/>
    <property type="match status" value="1"/>
</dbReference>
<keyword evidence="4 6" id="KW-0067">ATP-binding</keyword>
<feature type="binding site" evidence="6">
    <location>
        <position position="196"/>
    </location>
    <ligand>
        <name>ATP</name>
        <dbReference type="ChEBI" id="CHEBI:30616"/>
    </ligand>
</feature>
<dbReference type="PRINTS" id="PR00401">
    <property type="entry name" value="SH2DOMAIN"/>
</dbReference>
<dbReference type="SUPFAM" id="SSF56112">
    <property type="entry name" value="Protein kinase-like (PK-like)"/>
    <property type="match status" value="1"/>
</dbReference>
<keyword evidence="2 6" id="KW-0547">Nucleotide-binding</keyword>
<evidence type="ECO:0000256" key="3">
    <source>
        <dbReference type="ARBA" id="ARBA00022777"/>
    </source>
</evidence>
<dbReference type="Proteomes" id="UP000276776">
    <property type="component" value="Unassembled WGS sequence"/>
</dbReference>
<evidence type="ECO:0000256" key="4">
    <source>
        <dbReference type="ARBA" id="ARBA00022840"/>
    </source>
</evidence>
<evidence type="ECO:0000313" key="12">
    <source>
        <dbReference type="WBParaSite" id="TCLT_0000648001-mRNA-1"/>
    </source>
</evidence>
<dbReference type="Pfam" id="PF00017">
    <property type="entry name" value="SH2"/>
    <property type="match status" value="1"/>
</dbReference>
<dbReference type="InterPro" id="IPR050198">
    <property type="entry name" value="Non-receptor_tyrosine_kinases"/>
</dbReference>
<keyword evidence="7" id="KW-0829">Tyrosine-protein kinase</keyword>
<dbReference type="GO" id="GO:0004715">
    <property type="term" value="F:non-membrane spanning protein tyrosine kinase activity"/>
    <property type="evidence" value="ECO:0007669"/>
    <property type="project" value="UniProtKB-EC"/>
</dbReference>
<dbReference type="SUPFAM" id="SSF55550">
    <property type="entry name" value="SH2 domain"/>
    <property type="match status" value="1"/>
</dbReference>
<evidence type="ECO:0000256" key="7">
    <source>
        <dbReference type="RuleBase" id="RU362096"/>
    </source>
</evidence>
<sequence>MFTSNSHKFKQETDRTAVDRQTVTDPNRSSYEVPGAEQQAANLDDKEFAKKICDILQRYKWYHGLMPRDEIEEMLVKDGDFLVRRTEVDRKTKLVVSVRSKGRIRHILIKLCDDGQWRLYNVKSESLPDLIEDHVKKSLPVQTDGTILKQPVIRPDYYILHENIIVNKRIGGGAFGEVYKGKLKTADGKSIDAAIKMLKGIMTKKERTTFMKVIFAYHIIYIKG</sequence>
<dbReference type="InterPro" id="IPR011009">
    <property type="entry name" value="Kinase-like_dom_sf"/>
</dbReference>
<evidence type="ECO:0000313" key="10">
    <source>
        <dbReference type="EMBL" id="VDN03824.1"/>
    </source>
</evidence>
<evidence type="ECO:0000259" key="9">
    <source>
        <dbReference type="PROSITE" id="PS50001"/>
    </source>
</evidence>
<comment type="similarity">
    <text evidence="7">Belongs to the protein kinase superfamily. Tyr protein kinase family.</text>
</comment>
<evidence type="ECO:0000256" key="1">
    <source>
        <dbReference type="ARBA" id="ARBA00022679"/>
    </source>
</evidence>
<reference evidence="12" key="1">
    <citation type="submission" date="2017-02" db="UniProtKB">
        <authorList>
            <consortium name="WormBaseParasite"/>
        </authorList>
    </citation>
    <scope>IDENTIFICATION</scope>
</reference>
<proteinExistence type="inferred from homology"/>
<dbReference type="InterPro" id="IPR000980">
    <property type="entry name" value="SH2"/>
</dbReference>
<keyword evidence="5" id="KW-0727">SH2 domain</keyword>
<dbReference type="GO" id="GO:0005524">
    <property type="term" value="F:ATP binding"/>
    <property type="evidence" value="ECO:0007669"/>
    <property type="project" value="UniProtKB-UniRule"/>
</dbReference>
<dbReference type="InterPro" id="IPR036860">
    <property type="entry name" value="SH2_dom_sf"/>
</dbReference>
<evidence type="ECO:0000256" key="5">
    <source>
        <dbReference type="PROSITE-ProRule" id="PRU00191"/>
    </source>
</evidence>
<feature type="domain" description="SH2" evidence="9">
    <location>
        <begin position="61"/>
        <end position="152"/>
    </location>
</feature>